<accession>A0A917TLR8</accession>
<reference evidence="2" key="2">
    <citation type="submission" date="2020-09" db="EMBL/GenBank/DDBJ databases">
        <authorList>
            <person name="Sun Q."/>
            <person name="Ohkuma M."/>
        </authorList>
    </citation>
    <scope>NUCLEOTIDE SEQUENCE</scope>
    <source>
        <strain evidence="2">JCM 19831</strain>
    </source>
</reference>
<feature type="compositionally biased region" description="Polar residues" evidence="1">
    <location>
        <begin position="64"/>
        <end position="74"/>
    </location>
</feature>
<dbReference type="RefSeq" id="WP_190250566.1">
    <property type="nucleotide sequence ID" value="NZ_BMPI01000013.1"/>
</dbReference>
<dbReference type="AlphaFoldDB" id="A0A917TLR8"/>
<protein>
    <submittedName>
        <fullName evidence="2">Uncharacterized protein</fullName>
    </submittedName>
</protein>
<feature type="region of interest" description="Disordered" evidence="1">
    <location>
        <begin position="1"/>
        <end position="83"/>
    </location>
</feature>
<sequence>MTTPAGPAAAPATTTTTTAATAPATAPDPSAPKTTGGQPAAAGQPAAGADPAGAAAPVEAVDSGSWSEPGQATARSGEGTARREHWTAARNIYGDHVAGHKIVLRIGDKTLPVPELSADLSDPVHYAFVDPDNWLDLCDRFRDQRTAIVRGPGGAGKDASAIRLLTGEVERVYHLDPAVEMLHLAESITEQAGTLGGGEGGVGFLLCQPHDAGKLRGFLFHALEKALTKANARLVITMPTGVLPPDNDLEQYVLDLPEQRVSRRRIVSSHLSWRLSDELAEKTLANAAVRELIEELERGDHSCQSAAELAWIISSECSDAGVVNAARVRERRRRQRGHAFDRWFDSLRDADERSFAISLAVLDGLPFEDVSDAARRLRRRMEPSRQLVVSATAQGMSELRMGSPDLLRGATARLLQSLRADEVDEEQQFAYGTAPVRIVRYKDGSYPQQVLERVWRGYHIQPTVLEWLHELVISPSEAIRFYAASALGELCRYSFDYVHAYYLARWAASKDYRVREAVAYALRVAGRDPRLAVAVATVVGGWYANKDQPYLQATAARAYGVGVGVPDAATAVDRLGRLATIDDYWIAVAIGDALADLILEDEQTVAPMACGALLEWFENRRRVRPAQLAFLILASTLVFWEPAEAGRPPARWPTLLRLATTLEPLRAPLIGLWRRVLSESVLHEEARGVLSGWAALAENDPAQLDDLGQLVGAALWMPEWNRRIETILGRLARDWVAEENLVPLPNARKTVTALFSAEES</sequence>
<dbReference type="InterPro" id="IPR016024">
    <property type="entry name" value="ARM-type_fold"/>
</dbReference>
<evidence type="ECO:0000313" key="2">
    <source>
        <dbReference type="EMBL" id="GGM27933.1"/>
    </source>
</evidence>
<feature type="compositionally biased region" description="Low complexity" evidence="1">
    <location>
        <begin position="1"/>
        <end position="57"/>
    </location>
</feature>
<evidence type="ECO:0000256" key="1">
    <source>
        <dbReference type="SAM" id="MobiDB-lite"/>
    </source>
</evidence>
<gene>
    <name evidence="2" type="ORF">GCM10007977_031570</name>
</gene>
<keyword evidence="3" id="KW-1185">Reference proteome</keyword>
<dbReference type="Proteomes" id="UP000642070">
    <property type="component" value="Unassembled WGS sequence"/>
</dbReference>
<name>A0A917TLR8_9ACTN</name>
<reference evidence="2" key="1">
    <citation type="journal article" date="2014" name="Int. J. Syst. Evol. Microbiol.">
        <title>Complete genome sequence of Corynebacterium casei LMG S-19264T (=DSM 44701T), isolated from a smear-ripened cheese.</title>
        <authorList>
            <consortium name="US DOE Joint Genome Institute (JGI-PGF)"/>
            <person name="Walter F."/>
            <person name="Albersmeier A."/>
            <person name="Kalinowski J."/>
            <person name="Ruckert C."/>
        </authorList>
    </citation>
    <scope>NUCLEOTIDE SEQUENCE</scope>
    <source>
        <strain evidence="2">JCM 19831</strain>
    </source>
</reference>
<dbReference type="InterPro" id="IPR011989">
    <property type="entry name" value="ARM-like"/>
</dbReference>
<proteinExistence type="predicted"/>
<evidence type="ECO:0000313" key="3">
    <source>
        <dbReference type="Proteomes" id="UP000642070"/>
    </source>
</evidence>
<dbReference type="SUPFAM" id="SSF48371">
    <property type="entry name" value="ARM repeat"/>
    <property type="match status" value="1"/>
</dbReference>
<organism evidence="2 3">
    <name type="scientific">Dactylosporangium sucinum</name>
    <dbReference type="NCBI Taxonomy" id="1424081"/>
    <lineage>
        <taxon>Bacteria</taxon>
        <taxon>Bacillati</taxon>
        <taxon>Actinomycetota</taxon>
        <taxon>Actinomycetes</taxon>
        <taxon>Micromonosporales</taxon>
        <taxon>Micromonosporaceae</taxon>
        <taxon>Dactylosporangium</taxon>
    </lineage>
</organism>
<comment type="caution">
    <text evidence="2">The sequence shown here is derived from an EMBL/GenBank/DDBJ whole genome shotgun (WGS) entry which is preliminary data.</text>
</comment>
<dbReference type="EMBL" id="BMPI01000013">
    <property type="protein sequence ID" value="GGM27933.1"/>
    <property type="molecule type" value="Genomic_DNA"/>
</dbReference>
<dbReference type="Gene3D" id="1.25.10.10">
    <property type="entry name" value="Leucine-rich Repeat Variant"/>
    <property type="match status" value="1"/>
</dbReference>